<keyword evidence="1" id="KW-0472">Membrane</keyword>
<gene>
    <name evidence="2" type="ORF">J2W25_006655</name>
</gene>
<evidence type="ECO:0000256" key="1">
    <source>
        <dbReference type="SAM" id="Phobius"/>
    </source>
</evidence>
<feature type="transmembrane region" description="Helical" evidence="1">
    <location>
        <begin position="76"/>
        <end position="99"/>
    </location>
</feature>
<dbReference type="Proteomes" id="UP001244295">
    <property type="component" value="Unassembled WGS sequence"/>
</dbReference>
<keyword evidence="1" id="KW-1133">Transmembrane helix</keyword>
<dbReference type="EMBL" id="JAUSRR010000017">
    <property type="protein sequence ID" value="MDP9927601.1"/>
    <property type="molecule type" value="Genomic_DNA"/>
</dbReference>
<protein>
    <recommendedName>
        <fullName evidence="4">DUF3087 domain-containing protein</fullName>
    </recommendedName>
</protein>
<evidence type="ECO:0000313" key="3">
    <source>
        <dbReference type="Proteomes" id="UP001244295"/>
    </source>
</evidence>
<comment type="caution">
    <text evidence="2">The sequence shown here is derived from an EMBL/GenBank/DDBJ whole genome shotgun (WGS) entry which is preliminary data.</text>
</comment>
<sequence>MDTLDLIIVLGVVGSVASVIGLLISAPNHKSRLVHMAYGIFISVLAVGIVTYQHRVSDAERRIVEMQRIEREAAKLLSGFDFTTSGSMAGFMLAAMSFLEKHKDRLPDSYSRAVALCENSECLKTKNAESHKSMEHFRNMQDASTALKYLVQGIAQSGV</sequence>
<reference evidence="2" key="1">
    <citation type="submission" date="2023-07" db="EMBL/GenBank/DDBJ databases">
        <title>Sorghum-associated microbial communities from plants grown in Nebraska, USA.</title>
        <authorList>
            <person name="Schachtman D."/>
        </authorList>
    </citation>
    <scope>NUCLEOTIDE SEQUENCE</scope>
    <source>
        <strain evidence="2">DS2795</strain>
    </source>
</reference>
<evidence type="ECO:0000313" key="2">
    <source>
        <dbReference type="EMBL" id="MDP9927601.1"/>
    </source>
</evidence>
<organism evidence="2 3">
    <name type="scientific">Variovorax boronicumulans</name>
    <dbReference type="NCBI Taxonomy" id="436515"/>
    <lineage>
        <taxon>Bacteria</taxon>
        <taxon>Pseudomonadati</taxon>
        <taxon>Pseudomonadota</taxon>
        <taxon>Betaproteobacteria</taxon>
        <taxon>Burkholderiales</taxon>
        <taxon>Comamonadaceae</taxon>
        <taxon>Variovorax</taxon>
    </lineage>
</organism>
<accession>A0AAW8E8H0</accession>
<feature type="transmembrane region" description="Helical" evidence="1">
    <location>
        <begin position="36"/>
        <end position="56"/>
    </location>
</feature>
<keyword evidence="1" id="KW-0812">Transmembrane</keyword>
<feature type="transmembrane region" description="Helical" evidence="1">
    <location>
        <begin position="6"/>
        <end position="24"/>
    </location>
</feature>
<dbReference type="AlphaFoldDB" id="A0AAW8E8H0"/>
<name>A0AAW8E8H0_9BURK</name>
<proteinExistence type="predicted"/>
<evidence type="ECO:0008006" key="4">
    <source>
        <dbReference type="Google" id="ProtNLM"/>
    </source>
</evidence>
<dbReference type="RefSeq" id="WP_307638641.1">
    <property type="nucleotide sequence ID" value="NZ_JAUSRR010000017.1"/>
</dbReference>